<keyword evidence="1" id="KW-0472">Membrane</keyword>
<dbReference type="PANTHER" id="PTHR36350">
    <property type="entry name" value="TRANSMEMBRANE PROTEIN"/>
    <property type="match status" value="1"/>
</dbReference>
<sequence>MMDAALCLHSGALHIPSTTSQAAGLARPYSSFRPSSLSLFSKASTYRTLSRHTFSRSVTCALNKPSPPSPNYDRDNGKKIVIVVGGASVVLACVLGVINYNFNFSPAAIAAPIVVSRPKAALDSLLTVNKHLATSKSTWSVFRSTPQLYIPETPTNEDYYNLKVAVADLIKSGNCDEAETKLRRLYENIQGSEVKYNVEMELVLVLIFQEKYKEALNCKCLSDAKVDSDGRVSLYKAIICTMLDRDQEPTQYRKDAEKYWKHFVKSFQSEPQP</sequence>
<gene>
    <name evidence="2" type="ORF">RchiOBHm_Chr5g0014151</name>
</gene>
<feature type="transmembrane region" description="Helical" evidence="1">
    <location>
        <begin position="80"/>
        <end position="102"/>
    </location>
</feature>
<protein>
    <submittedName>
        <fullName evidence="2">Uncharacterized protein</fullName>
    </submittedName>
</protein>
<keyword evidence="3" id="KW-1185">Reference proteome</keyword>
<dbReference type="OMA" id="CEDLTIQ"/>
<accession>A0A2P6Q5K9</accession>
<keyword evidence="1" id="KW-0812">Transmembrane</keyword>
<comment type="caution">
    <text evidence="2">The sequence shown here is derived from an EMBL/GenBank/DDBJ whole genome shotgun (WGS) entry which is preliminary data.</text>
</comment>
<dbReference type="EMBL" id="PDCK01000043">
    <property type="protein sequence ID" value="PRQ29462.1"/>
    <property type="molecule type" value="Genomic_DNA"/>
</dbReference>
<dbReference type="Gramene" id="PRQ29462">
    <property type="protein sequence ID" value="PRQ29462"/>
    <property type="gene ID" value="RchiOBHm_Chr5g0014151"/>
</dbReference>
<dbReference type="PANTHER" id="PTHR36350:SF2">
    <property type="entry name" value="PROTEIN, PUTATIVE-RELATED"/>
    <property type="match status" value="1"/>
</dbReference>
<dbReference type="OrthoDB" id="1398107at2759"/>
<organism evidence="2 3">
    <name type="scientific">Rosa chinensis</name>
    <name type="common">China rose</name>
    <dbReference type="NCBI Taxonomy" id="74649"/>
    <lineage>
        <taxon>Eukaryota</taxon>
        <taxon>Viridiplantae</taxon>
        <taxon>Streptophyta</taxon>
        <taxon>Embryophyta</taxon>
        <taxon>Tracheophyta</taxon>
        <taxon>Spermatophyta</taxon>
        <taxon>Magnoliopsida</taxon>
        <taxon>eudicotyledons</taxon>
        <taxon>Gunneridae</taxon>
        <taxon>Pentapetalae</taxon>
        <taxon>rosids</taxon>
        <taxon>fabids</taxon>
        <taxon>Rosales</taxon>
        <taxon>Rosaceae</taxon>
        <taxon>Rosoideae</taxon>
        <taxon>Rosoideae incertae sedis</taxon>
        <taxon>Rosa</taxon>
    </lineage>
</organism>
<evidence type="ECO:0000313" key="3">
    <source>
        <dbReference type="Proteomes" id="UP000238479"/>
    </source>
</evidence>
<evidence type="ECO:0000256" key="1">
    <source>
        <dbReference type="SAM" id="Phobius"/>
    </source>
</evidence>
<keyword evidence="1" id="KW-1133">Transmembrane helix</keyword>
<dbReference type="AlphaFoldDB" id="A0A2P6Q5K9"/>
<proteinExistence type="predicted"/>
<reference evidence="2 3" key="1">
    <citation type="journal article" date="2018" name="Nat. Genet.">
        <title>The Rosa genome provides new insights in the design of modern roses.</title>
        <authorList>
            <person name="Bendahmane M."/>
        </authorList>
    </citation>
    <scope>NUCLEOTIDE SEQUENCE [LARGE SCALE GENOMIC DNA]</scope>
    <source>
        <strain evidence="3">cv. Old Blush</strain>
    </source>
</reference>
<name>A0A2P6Q5K9_ROSCH</name>
<dbReference type="Proteomes" id="UP000238479">
    <property type="component" value="Chromosome 5"/>
</dbReference>
<evidence type="ECO:0000313" key="2">
    <source>
        <dbReference type="EMBL" id="PRQ29462.1"/>
    </source>
</evidence>